<evidence type="ECO:0000313" key="9">
    <source>
        <dbReference type="Proteomes" id="UP000271573"/>
    </source>
</evidence>
<feature type="transmembrane region" description="Helical" evidence="6">
    <location>
        <begin position="345"/>
        <end position="375"/>
    </location>
</feature>
<feature type="transmembrane region" description="Helical" evidence="6">
    <location>
        <begin position="84"/>
        <end position="103"/>
    </location>
</feature>
<feature type="transmembrane region" description="Helical" evidence="6">
    <location>
        <begin position="199"/>
        <end position="218"/>
    </location>
</feature>
<evidence type="ECO:0000256" key="3">
    <source>
        <dbReference type="ARBA" id="ARBA00022692"/>
    </source>
</evidence>
<evidence type="ECO:0000256" key="5">
    <source>
        <dbReference type="ARBA" id="ARBA00023136"/>
    </source>
</evidence>
<feature type="transmembrane region" description="Helical" evidence="6">
    <location>
        <begin position="416"/>
        <end position="433"/>
    </location>
</feature>
<feature type="transmembrane region" description="Helical" evidence="6">
    <location>
        <begin position="143"/>
        <end position="167"/>
    </location>
</feature>
<dbReference type="PANTHER" id="PTHR23501:SF191">
    <property type="entry name" value="VACUOLAR BASIC AMINO ACID TRANSPORTER 4"/>
    <property type="match status" value="1"/>
</dbReference>
<protein>
    <submittedName>
        <fullName evidence="8">Putative triacylglyceride transporter</fullName>
    </submittedName>
</protein>
<dbReference type="InterPro" id="IPR011701">
    <property type="entry name" value="MFS"/>
</dbReference>
<dbReference type="PROSITE" id="PS50850">
    <property type="entry name" value="MFS"/>
    <property type="match status" value="1"/>
</dbReference>
<sequence>MALPSEGPANRRPWPLILASIAVAYAAADTYVAVVALQPMMHSVGLEETQIQKAAPIVSGFLLGYVAMLPLIGRIADVRGRIPVLRWGLFLFSFGSIITAVAYSMPTLIAGRFLQGIGGGALVPATLALVADLYPAGRRAVPLGIVSAVQEAGSVLGPMLGAAILAVSSWRGIFWVNVAVGAALWLGLSASAARTRRRVDWIGLALAILLAIGVYLVLHPPMSIKQDIFWGEIYVPHGSSPRWTTDVGLVTVGIAVVLLAWCLLGRSAAVNLRDWARATREVDLIGAGILGVSLGGIVIAFASADPQIQMVSSTGWMWLAGSAIAAALFVIRCRVAKAPLIPRGALGAVPAWGGLVISLLVGVTLVTALVTVPAFAQTDGNDSPTRAAFVLVRLLVALPFGAYLGGLLTHRTSPRLVGSLGLLCATVGLWLMSNWQHGALDHASATVALVVAGFGFGLVLAPVNTAVLGATPSDVHGLASALTVVARMIGMLVGVSFLTVLALHTLYADAPSVESVCHSTTVCDAYGNQLAASAVTPMRAMFRGAFWVGLFASAAAAVLLGRSPAHRPE</sequence>
<dbReference type="EMBL" id="AP019307">
    <property type="protein sequence ID" value="BBH16193.1"/>
    <property type="molecule type" value="Genomic_DNA"/>
</dbReference>
<feature type="transmembrane region" description="Helical" evidence="6">
    <location>
        <begin position="481"/>
        <end position="503"/>
    </location>
</feature>
<organism evidence="8 9">
    <name type="scientific">Nocardioides baekrokdamisoli</name>
    <dbReference type="NCBI Taxonomy" id="1804624"/>
    <lineage>
        <taxon>Bacteria</taxon>
        <taxon>Bacillati</taxon>
        <taxon>Actinomycetota</taxon>
        <taxon>Actinomycetes</taxon>
        <taxon>Propionibacteriales</taxon>
        <taxon>Nocardioidaceae</taxon>
        <taxon>Nocardioides</taxon>
    </lineage>
</organism>
<feature type="transmembrane region" description="Helical" evidence="6">
    <location>
        <begin position="54"/>
        <end position="72"/>
    </location>
</feature>
<keyword evidence="9" id="KW-1185">Reference proteome</keyword>
<evidence type="ECO:0000256" key="6">
    <source>
        <dbReference type="SAM" id="Phobius"/>
    </source>
</evidence>
<dbReference type="GO" id="GO:0005886">
    <property type="term" value="C:plasma membrane"/>
    <property type="evidence" value="ECO:0007669"/>
    <property type="project" value="UniProtKB-SubCell"/>
</dbReference>
<feature type="transmembrane region" description="Helical" evidence="6">
    <location>
        <begin position="284"/>
        <end position="304"/>
    </location>
</feature>
<feature type="transmembrane region" description="Helical" evidence="6">
    <location>
        <begin position="387"/>
        <end position="409"/>
    </location>
</feature>
<dbReference type="SUPFAM" id="SSF103473">
    <property type="entry name" value="MFS general substrate transporter"/>
    <property type="match status" value="2"/>
</dbReference>
<name>A0A3G9IV92_9ACTN</name>
<dbReference type="GO" id="GO:0022857">
    <property type="term" value="F:transmembrane transporter activity"/>
    <property type="evidence" value="ECO:0007669"/>
    <property type="project" value="InterPro"/>
</dbReference>
<dbReference type="CDD" id="cd17321">
    <property type="entry name" value="MFS_MMR_MDR_like"/>
    <property type="match status" value="1"/>
</dbReference>
<feature type="transmembrane region" description="Helical" evidence="6">
    <location>
        <begin position="109"/>
        <end position="131"/>
    </location>
</feature>
<dbReference type="PANTHER" id="PTHR23501">
    <property type="entry name" value="MAJOR FACILITATOR SUPERFAMILY"/>
    <property type="match status" value="1"/>
</dbReference>
<dbReference type="InterPro" id="IPR036259">
    <property type="entry name" value="MFS_trans_sf"/>
</dbReference>
<comment type="subcellular location">
    <subcellularLocation>
        <location evidence="1">Cell inner membrane</location>
        <topology evidence="1">Multi-pass membrane protein</topology>
    </subcellularLocation>
</comment>
<keyword evidence="2" id="KW-0813">Transport</keyword>
<dbReference type="AlphaFoldDB" id="A0A3G9IV92"/>
<evidence type="ECO:0000256" key="1">
    <source>
        <dbReference type="ARBA" id="ARBA00004429"/>
    </source>
</evidence>
<proteinExistence type="predicted"/>
<evidence type="ECO:0000256" key="4">
    <source>
        <dbReference type="ARBA" id="ARBA00022989"/>
    </source>
</evidence>
<keyword evidence="3 6" id="KW-0812">Transmembrane</keyword>
<keyword evidence="5 6" id="KW-0472">Membrane</keyword>
<keyword evidence="4 6" id="KW-1133">Transmembrane helix</keyword>
<dbReference type="Proteomes" id="UP000271573">
    <property type="component" value="Chromosome"/>
</dbReference>
<evidence type="ECO:0000259" key="7">
    <source>
        <dbReference type="PROSITE" id="PS50850"/>
    </source>
</evidence>
<evidence type="ECO:0000256" key="2">
    <source>
        <dbReference type="ARBA" id="ARBA00022448"/>
    </source>
</evidence>
<feature type="transmembrane region" description="Helical" evidence="6">
    <location>
        <begin position="12"/>
        <end position="34"/>
    </location>
</feature>
<feature type="transmembrane region" description="Helical" evidence="6">
    <location>
        <begin position="247"/>
        <end position="264"/>
    </location>
</feature>
<dbReference type="Gene3D" id="1.20.1250.20">
    <property type="entry name" value="MFS general substrate transporter like domains"/>
    <property type="match status" value="2"/>
</dbReference>
<reference evidence="8 9" key="1">
    <citation type="submission" date="2018-11" db="EMBL/GenBank/DDBJ databases">
        <title>Complete genome sequence of Nocardioides baekrokdamisoli strain KCTC 39748.</title>
        <authorList>
            <person name="Kang S.W."/>
            <person name="Lee K.C."/>
            <person name="Kim K.K."/>
            <person name="Kim J.S."/>
            <person name="Kim D.S."/>
            <person name="Ko S.H."/>
            <person name="Yang S.H."/>
            <person name="Shin Y.K."/>
            <person name="Lee J.S."/>
        </authorList>
    </citation>
    <scope>NUCLEOTIDE SEQUENCE [LARGE SCALE GENOMIC DNA]</scope>
    <source>
        <strain evidence="8 9">KCTC 39748</strain>
    </source>
</reference>
<dbReference type="RefSeq" id="WP_231998802.1">
    <property type="nucleotide sequence ID" value="NZ_AP019307.1"/>
</dbReference>
<dbReference type="InterPro" id="IPR020846">
    <property type="entry name" value="MFS_dom"/>
</dbReference>
<feature type="transmembrane region" description="Helical" evidence="6">
    <location>
        <begin position="540"/>
        <end position="560"/>
    </location>
</feature>
<feature type="transmembrane region" description="Helical" evidence="6">
    <location>
        <begin position="445"/>
        <end position="469"/>
    </location>
</feature>
<evidence type="ECO:0000313" key="8">
    <source>
        <dbReference type="EMBL" id="BBH16193.1"/>
    </source>
</evidence>
<dbReference type="KEGG" id="nbe:Back2_04800"/>
<feature type="transmembrane region" description="Helical" evidence="6">
    <location>
        <begin position="316"/>
        <end position="333"/>
    </location>
</feature>
<feature type="transmembrane region" description="Helical" evidence="6">
    <location>
        <begin position="173"/>
        <end position="192"/>
    </location>
</feature>
<accession>A0A3G9IV92</accession>
<feature type="domain" description="Major facilitator superfamily (MFS) profile" evidence="7">
    <location>
        <begin position="15"/>
        <end position="567"/>
    </location>
</feature>
<gene>
    <name evidence="8" type="ORF">Back2_04800</name>
</gene>
<dbReference type="Pfam" id="PF07690">
    <property type="entry name" value="MFS_1"/>
    <property type="match status" value="1"/>
</dbReference>